<dbReference type="GO" id="GO:0048309">
    <property type="term" value="P:endoplasmic reticulum inheritance"/>
    <property type="evidence" value="ECO:0007669"/>
    <property type="project" value="TreeGrafter"/>
</dbReference>
<protein>
    <submittedName>
        <fullName evidence="2">Uncharacterized protein</fullName>
    </submittedName>
</protein>
<evidence type="ECO:0000313" key="3">
    <source>
        <dbReference type="Proteomes" id="UP000054279"/>
    </source>
</evidence>
<dbReference type="InterPro" id="IPR013635">
    <property type="entry name" value="Ice2"/>
</dbReference>
<evidence type="ECO:0000256" key="1">
    <source>
        <dbReference type="SAM" id="Phobius"/>
    </source>
</evidence>
<dbReference type="HOGENOM" id="CLU_027878_0_0_1"/>
<accession>A0A0C9VF79</accession>
<dbReference type="Proteomes" id="UP000054279">
    <property type="component" value="Unassembled WGS sequence"/>
</dbReference>
<sequence>MQNILLYTLSNSARLGTVFQILMFLPLTLSTISTSAFLILSFLLSIHSIIHGTMTLFWGSDALSFLQLPVHPFLLLLCFNLFASPISGVLWLVKVAEWWGFCLKLWTPIFIGFEGISSLLVAQSWGQKSKGLASRSEQWQFTLLFGAAAAYVGAATIIVLAYPAAAVSPFTASLLGASIASLFFLTLIGFALRRTNVIESAGLALFLAYNVWLCGYEETSPSWIPPWNAEAASYYNMLPHLQTLVSFIKHTLPRPLLASLFYRLIILHLASRILPTIGSDAWDADVGVDGGWEGRPTSKFTNILLTYQQFIFVTVYSHLLLLDHSSQVWWRWANIFFTLALWALELLVTPGDDDIAEKWKVE</sequence>
<dbReference type="GO" id="GO:0000921">
    <property type="term" value="P:septin ring assembly"/>
    <property type="evidence" value="ECO:0007669"/>
    <property type="project" value="TreeGrafter"/>
</dbReference>
<keyword evidence="1" id="KW-0472">Membrane</keyword>
<keyword evidence="3" id="KW-1185">Reference proteome</keyword>
<dbReference type="GO" id="GO:0097038">
    <property type="term" value="C:perinuclear endoplasmic reticulum"/>
    <property type="evidence" value="ECO:0007669"/>
    <property type="project" value="TreeGrafter"/>
</dbReference>
<dbReference type="PANTHER" id="PTHR31726">
    <property type="entry name" value="PROTEIN ICE2"/>
    <property type="match status" value="1"/>
</dbReference>
<dbReference type="EMBL" id="KN837111">
    <property type="protein sequence ID" value="KIJ45664.1"/>
    <property type="molecule type" value="Genomic_DNA"/>
</dbReference>
<keyword evidence="1" id="KW-0812">Transmembrane</keyword>
<feature type="transmembrane region" description="Helical" evidence="1">
    <location>
        <begin position="21"/>
        <end position="43"/>
    </location>
</feature>
<name>A0A0C9VF79_SPHS4</name>
<dbReference type="OrthoDB" id="5577218at2759"/>
<dbReference type="GO" id="GO:0005789">
    <property type="term" value="C:endoplasmic reticulum membrane"/>
    <property type="evidence" value="ECO:0007669"/>
    <property type="project" value="TreeGrafter"/>
</dbReference>
<feature type="transmembrane region" description="Helical" evidence="1">
    <location>
        <begin position="105"/>
        <end position="122"/>
    </location>
</feature>
<dbReference type="Pfam" id="PF08426">
    <property type="entry name" value="ICE2"/>
    <property type="match status" value="2"/>
</dbReference>
<dbReference type="GO" id="GO:0032541">
    <property type="term" value="C:cortical endoplasmic reticulum"/>
    <property type="evidence" value="ECO:0007669"/>
    <property type="project" value="TreeGrafter"/>
</dbReference>
<organism evidence="2 3">
    <name type="scientific">Sphaerobolus stellatus (strain SS14)</name>
    <dbReference type="NCBI Taxonomy" id="990650"/>
    <lineage>
        <taxon>Eukaryota</taxon>
        <taxon>Fungi</taxon>
        <taxon>Dikarya</taxon>
        <taxon>Basidiomycota</taxon>
        <taxon>Agaricomycotina</taxon>
        <taxon>Agaricomycetes</taxon>
        <taxon>Phallomycetidae</taxon>
        <taxon>Geastrales</taxon>
        <taxon>Sphaerobolaceae</taxon>
        <taxon>Sphaerobolus</taxon>
    </lineage>
</organism>
<keyword evidence="1" id="KW-1133">Transmembrane helix</keyword>
<feature type="transmembrane region" description="Helical" evidence="1">
    <location>
        <begin position="170"/>
        <end position="192"/>
    </location>
</feature>
<feature type="transmembrane region" description="Helical" evidence="1">
    <location>
        <begin position="143"/>
        <end position="164"/>
    </location>
</feature>
<reference evidence="2 3" key="1">
    <citation type="submission" date="2014-06" db="EMBL/GenBank/DDBJ databases">
        <title>Evolutionary Origins and Diversification of the Mycorrhizal Mutualists.</title>
        <authorList>
            <consortium name="DOE Joint Genome Institute"/>
            <consortium name="Mycorrhizal Genomics Consortium"/>
            <person name="Kohler A."/>
            <person name="Kuo A."/>
            <person name="Nagy L.G."/>
            <person name="Floudas D."/>
            <person name="Copeland A."/>
            <person name="Barry K.W."/>
            <person name="Cichocki N."/>
            <person name="Veneault-Fourrey C."/>
            <person name="LaButti K."/>
            <person name="Lindquist E.A."/>
            <person name="Lipzen A."/>
            <person name="Lundell T."/>
            <person name="Morin E."/>
            <person name="Murat C."/>
            <person name="Riley R."/>
            <person name="Ohm R."/>
            <person name="Sun H."/>
            <person name="Tunlid A."/>
            <person name="Henrissat B."/>
            <person name="Grigoriev I.V."/>
            <person name="Hibbett D.S."/>
            <person name="Martin F."/>
        </authorList>
    </citation>
    <scope>NUCLEOTIDE SEQUENCE [LARGE SCALE GENOMIC DNA]</scope>
    <source>
        <strain evidence="2 3">SS14</strain>
    </source>
</reference>
<proteinExistence type="predicted"/>
<dbReference type="AlphaFoldDB" id="A0A0C9VF79"/>
<gene>
    <name evidence="2" type="ORF">M422DRAFT_166584</name>
</gene>
<dbReference type="PANTHER" id="PTHR31726:SF2">
    <property type="entry name" value="PROTEIN ICE2"/>
    <property type="match status" value="1"/>
</dbReference>
<evidence type="ECO:0000313" key="2">
    <source>
        <dbReference type="EMBL" id="KIJ45664.1"/>
    </source>
</evidence>
<feature type="transmembrane region" description="Helical" evidence="1">
    <location>
        <begin position="73"/>
        <end position="93"/>
    </location>
</feature>